<dbReference type="PANTHER" id="PTHR24373:SF370">
    <property type="entry name" value="FISH-LIPS, ISOFORM E"/>
    <property type="match status" value="1"/>
</dbReference>
<sequence>MDKKFTLIMCLTVALVHPSMSIIIECKYDTWNYNILGTIYDCSVENYPRIVTHESALITRINGEHKSPRSSDDVFGFQAVNKVIRYFPRDLEKFFKNIQAIYIGSSQLEQIHQSDLKPLINLTYFYLWSNNIQVIEDGLFDFNPHLQLIGLDENHIIHIHPNVFDHLHNLRFFWLKNAPCVQQNVHDSKKEVQKVIKMIKNQCISSEFLALDEQFKSLENASKIFDSESFNEKLEVFEQSFLNSKFVSFRPLNYKFEGLKVQRVENLVSRHVDVENRSQKLSLKNIFVILGISIIFFIFVSWDF</sequence>
<keyword evidence="4" id="KW-1133">Transmembrane helix</keyword>
<evidence type="ECO:0000256" key="2">
    <source>
        <dbReference type="ARBA" id="ARBA00022729"/>
    </source>
</evidence>
<evidence type="ECO:0000313" key="6">
    <source>
        <dbReference type="EMBL" id="CAG9811051.1"/>
    </source>
</evidence>
<keyword evidence="4" id="KW-0472">Membrane</keyword>
<dbReference type="EMBL" id="OU895880">
    <property type="protein sequence ID" value="CAG9811051.1"/>
    <property type="molecule type" value="Genomic_DNA"/>
</dbReference>
<dbReference type="Pfam" id="PF13855">
    <property type="entry name" value="LRR_8"/>
    <property type="match status" value="1"/>
</dbReference>
<dbReference type="GO" id="GO:0005615">
    <property type="term" value="C:extracellular space"/>
    <property type="evidence" value="ECO:0007669"/>
    <property type="project" value="TreeGrafter"/>
</dbReference>
<evidence type="ECO:0000256" key="1">
    <source>
        <dbReference type="ARBA" id="ARBA00022614"/>
    </source>
</evidence>
<dbReference type="SMART" id="SM00369">
    <property type="entry name" value="LRR_TYP"/>
    <property type="match status" value="2"/>
</dbReference>
<feature type="chain" id="PRO_5040443489" evidence="5">
    <location>
        <begin position="22"/>
        <end position="304"/>
    </location>
</feature>
<feature type="transmembrane region" description="Helical" evidence="4">
    <location>
        <begin position="286"/>
        <end position="302"/>
    </location>
</feature>
<dbReference type="SUPFAM" id="SSF52058">
    <property type="entry name" value="L domain-like"/>
    <property type="match status" value="1"/>
</dbReference>
<keyword evidence="3" id="KW-0677">Repeat</keyword>
<dbReference type="InterPro" id="IPR032675">
    <property type="entry name" value="LRR_dom_sf"/>
</dbReference>
<dbReference type="Proteomes" id="UP001153620">
    <property type="component" value="Chromosome 4"/>
</dbReference>
<gene>
    <name evidence="6" type="ORF">CHIRRI_LOCUS13860</name>
</gene>
<dbReference type="InterPro" id="IPR050328">
    <property type="entry name" value="Dev_Immune_Receptor"/>
</dbReference>
<keyword evidence="7" id="KW-1185">Reference proteome</keyword>
<dbReference type="Gene3D" id="3.80.10.10">
    <property type="entry name" value="Ribonuclease Inhibitor"/>
    <property type="match status" value="1"/>
</dbReference>
<evidence type="ECO:0000256" key="4">
    <source>
        <dbReference type="SAM" id="Phobius"/>
    </source>
</evidence>
<keyword evidence="4" id="KW-0812">Transmembrane</keyword>
<organism evidence="6 7">
    <name type="scientific">Chironomus riparius</name>
    <dbReference type="NCBI Taxonomy" id="315576"/>
    <lineage>
        <taxon>Eukaryota</taxon>
        <taxon>Metazoa</taxon>
        <taxon>Ecdysozoa</taxon>
        <taxon>Arthropoda</taxon>
        <taxon>Hexapoda</taxon>
        <taxon>Insecta</taxon>
        <taxon>Pterygota</taxon>
        <taxon>Neoptera</taxon>
        <taxon>Endopterygota</taxon>
        <taxon>Diptera</taxon>
        <taxon>Nematocera</taxon>
        <taxon>Chironomoidea</taxon>
        <taxon>Chironomidae</taxon>
        <taxon>Chironominae</taxon>
        <taxon>Chironomus</taxon>
    </lineage>
</organism>
<feature type="signal peptide" evidence="5">
    <location>
        <begin position="1"/>
        <end position="21"/>
    </location>
</feature>
<dbReference type="OrthoDB" id="10251250at2759"/>
<evidence type="ECO:0000256" key="3">
    <source>
        <dbReference type="ARBA" id="ARBA00022737"/>
    </source>
</evidence>
<dbReference type="AlphaFoldDB" id="A0A9N9S7Z4"/>
<protein>
    <submittedName>
        <fullName evidence="6">Uncharacterized protein</fullName>
    </submittedName>
</protein>
<reference evidence="6" key="1">
    <citation type="submission" date="2022-01" db="EMBL/GenBank/DDBJ databases">
        <authorList>
            <person name="King R."/>
        </authorList>
    </citation>
    <scope>NUCLEOTIDE SEQUENCE</scope>
</reference>
<dbReference type="PANTHER" id="PTHR24373">
    <property type="entry name" value="SLIT RELATED LEUCINE-RICH REPEAT NEURONAL PROTEIN"/>
    <property type="match status" value="1"/>
</dbReference>
<keyword evidence="2 5" id="KW-0732">Signal</keyword>
<dbReference type="InterPro" id="IPR003591">
    <property type="entry name" value="Leu-rich_rpt_typical-subtyp"/>
</dbReference>
<accession>A0A9N9S7Z4</accession>
<evidence type="ECO:0000313" key="7">
    <source>
        <dbReference type="Proteomes" id="UP001153620"/>
    </source>
</evidence>
<name>A0A9N9S7Z4_9DIPT</name>
<evidence type="ECO:0000256" key="5">
    <source>
        <dbReference type="SAM" id="SignalP"/>
    </source>
</evidence>
<dbReference type="InterPro" id="IPR001611">
    <property type="entry name" value="Leu-rich_rpt"/>
</dbReference>
<dbReference type="GO" id="GO:0031012">
    <property type="term" value="C:extracellular matrix"/>
    <property type="evidence" value="ECO:0007669"/>
    <property type="project" value="TreeGrafter"/>
</dbReference>
<proteinExistence type="predicted"/>
<keyword evidence="1" id="KW-0433">Leucine-rich repeat</keyword>
<reference evidence="6" key="2">
    <citation type="submission" date="2022-10" db="EMBL/GenBank/DDBJ databases">
        <authorList>
            <consortium name="ENA_rothamsted_submissions"/>
            <consortium name="culmorum"/>
            <person name="King R."/>
        </authorList>
    </citation>
    <scope>NUCLEOTIDE SEQUENCE</scope>
</reference>